<sequence>MAQVTETSLKRSSSSLSSLHEPHLKGQKRPYHHHHKLQQRVQTDLQEPAIPDDATITHLLNRSIGQVLASTGYEIAEPTALDAFRQATEEYILHLASFVRQSMISSRRMQPIPQDFEYAFQRAFISTDELLPQIKTEPYEPIPTLLPSPPPEDKDPFDAFLSIPILGDELSGERDRLQSGFIPAHFPQFPSIHTYRFTPVYTDRETDPQRIRELGTEDGRHGEEALRKLARAAFKDTHVAGVGKGEKRLWGRKSETMESMFEKTIRGLTKKYQPDGKSLDTDGSTQKPARFSMANIELAPIVNCERDFWRKVATGSPKTEKPVDIKDPVIAKVERWVSS</sequence>
<evidence type="ECO:0000259" key="8">
    <source>
        <dbReference type="Pfam" id="PF07524"/>
    </source>
</evidence>
<dbReference type="GO" id="GO:0005669">
    <property type="term" value="C:transcription factor TFIID complex"/>
    <property type="evidence" value="ECO:0007669"/>
    <property type="project" value="InterPro"/>
</dbReference>
<organism evidence="10 11">
    <name type="scientific">Talaromyces proteolyticus</name>
    <dbReference type="NCBI Taxonomy" id="1131652"/>
    <lineage>
        <taxon>Eukaryota</taxon>
        <taxon>Fungi</taxon>
        <taxon>Dikarya</taxon>
        <taxon>Ascomycota</taxon>
        <taxon>Pezizomycotina</taxon>
        <taxon>Eurotiomycetes</taxon>
        <taxon>Eurotiomycetidae</taxon>
        <taxon>Eurotiales</taxon>
        <taxon>Trichocomaceae</taxon>
        <taxon>Talaromyces</taxon>
        <taxon>Talaromyces sect. Bacilispori</taxon>
    </lineage>
</organism>
<name>A0AAD4PY47_9EURO</name>
<dbReference type="InterPro" id="IPR006565">
    <property type="entry name" value="BTP"/>
</dbReference>
<dbReference type="Proteomes" id="UP001201262">
    <property type="component" value="Unassembled WGS sequence"/>
</dbReference>
<dbReference type="Pfam" id="PF07524">
    <property type="entry name" value="Bromo_TP"/>
    <property type="match status" value="1"/>
</dbReference>
<dbReference type="Pfam" id="PF10406">
    <property type="entry name" value="TAF8_C"/>
    <property type="match status" value="1"/>
</dbReference>
<dbReference type="GeneID" id="70247095"/>
<evidence type="ECO:0000256" key="5">
    <source>
        <dbReference type="ARBA" id="ARBA00023163"/>
    </source>
</evidence>
<evidence type="ECO:0000256" key="6">
    <source>
        <dbReference type="ARBA" id="ARBA00023242"/>
    </source>
</evidence>
<evidence type="ECO:0000256" key="1">
    <source>
        <dbReference type="ARBA" id="ARBA00004123"/>
    </source>
</evidence>
<comment type="caution">
    <text evidence="10">The sequence shown here is derived from an EMBL/GenBank/DDBJ whole genome shotgun (WGS) entry which is preliminary data.</text>
</comment>
<dbReference type="RefSeq" id="XP_046069910.1">
    <property type="nucleotide sequence ID" value="XM_046216808.1"/>
</dbReference>
<evidence type="ECO:0000256" key="7">
    <source>
        <dbReference type="SAM" id="MobiDB-lite"/>
    </source>
</evidence>
<keyword evidence="5" id="KW-0804">Transcription</keyword>
<gene>
    <name evidence="10" type="ORF">BGW36DRAFT_384579</name>
</gene>
<comment type="subcellular location">
    <subcellularLocation>
        <location evidence="1">Nucleus</location>
    </subcellularLocation>
</comment>
<feature type="compositionally biased region" description="Low complexity" evidence="7">
    <location>
        <begin position="10"/>
        <end position="19"/>
    </location>
</feature>
<dbReference type="InterPro" id="IPR019473">
    <property type="entry name" value="TFIID_su8_C"/>
</dbReference>
<feature type="region of interest" description="Disordered" evidence="7">
    <location>
        <begin position="1"/>
        <end position="42"/>
    </location>
</feature>
<dbReference type="CDD" id="cd00076">
    <property type="entry name" value="HFD_SF"/>
    <property type="match status" value="1"/>
</dbReference>
<dbReference type="GO" id="GO:0046982">
    <property type="term" value="F:protein heterodimerization activity"/>
    <property type="evidence" value="ECO:0007669"/>
    <property type="project" value="InterPro"/>
</dbReference>
<evidence type="ECO:0000256" key="3">
    <source>
        <dbReference type="ARBA" id="ARBA00017307"/>
    </source>
</evidence>
<keyword evidence="11" id="KW-1185">Reference proteome</keyword>
<evidence type="ECO:0000256" key="2">
    <source>
        <dbReference type="ARBA" id="ARBA00008767"/>
    </source>
</evidence>
<protein>
    <recommendedName>
        <fullName evidence="3">Transcription initiation factor TFIID subunit 8</fullName>
    </recommendedName>
</protein>
<feature type="compositionally biased region" description="Basic residues" evidence="7">
    <location>
        <begin position="25"/>
        <end position="38"/>
    </location>
</feature>
<accession>A0AAD4PY47</accession>
<dbReference type="AlphaFoldDB" id="A0AAD4PY47"/>
<dbReference type="InterPro" id="IPR037818">
    <property type="entry name" value="TAF8"/>
</dbReference>
<keyword evidence="4" id="KW-0805">Transcription regulation</keyword>
<dbReference type="EMBL" id="JAJTJA010000009">
    <property type="protein sequence ID" value="KAH8694240.1"/>
    <property type="molecule type" value="Genomic_DNA"/>
</dbReference>
<dbReference type="Gene3D" id="1.10.20.10">
    <property type="entry name" value="Histone, subunit A"/>
    <property type="match status" value="1"/>
</dbReference>
<evidence type="ECO:0000313" key="10">
    <source>
        <dbReference type="EMBL" id="KAH8694240.1"/>
    </source>
</evidence>
<reference evidence="10" key="1">
    <citation type="submission" date="2021-12" db="EMBL/GenBank/DDBJ databases">
        <title>Convergent genome expansion in fungi linked to evolution of root-endophyte symbiosis.</title>
        <authorList>
            <consortium name="DOE Joint Genome Institute"/>
            <person name="Ke Y.-H."/>
            <person name="Bonito G."/>
            <person name="Liao H.-L."/>
            <person name="Looney B."/>
            <person name="Rojas-Flechas A."/>
            <person name="Nash J."/>
            <person name="Hameed K."/>
            <person name="Schadt C."/>
            <person name="Martin F."/>
            <person name="Crous P.W."/>
            <person name="Miettinen O."/>
            <person name="Magnuson J.K."/>
            <person name="Labbe J."/>
            <person name="Jacobson D."/>
            <person name="Doktycz M.J."/>
            <person name="Veneault-Fourrey C."/>
            <person name="Kuo A."/>
            <person name="Mondo S."/>
            <person name="Calhoun S."/>
            <person name="Riley R."/>
            <person name="Ohm R."/>
            <person name="LaButti K."/>
            <person name="Andreopoulos B."/>
            <person name="Pangilinan J."/>
            <person name="Nolan M."/>
            <person name="Tritt A."/>
            <person name="Clum A."/>
            <person name="Lipzen A."/>
            <person name="Daum C."/>
            <person name="Barry K."/>
            <person name="Grigoriev I.V."/>
            <person name="Vilgalys R."/>
        </authorList>
    </citation>
    <scope>NUCLEOTIDE SEQUENCE</scope>
    <source>
        <strain evidence="10">PMI_201</strain>
    </source>
</reference>
<dbReference type="InterPro" id="IPR009072">
    <property type="entry name" value="Histone-fold"/>
</dbReference>
<evidence type="ECO:0000259" key="9">
    <source>
        <dbReference type="Pfam" id="PF10406"/>
    </source>
</evidence>
<feature type="domain" description="Bromodomain associated" evidence="8">
    <location>
        <begin position="57"/>
        <end position="127"/>
    </location>
</feature>
<dbReference type="GO" id="GO:0006367">
    <property type="term" value="P:transcription initiation at RNA polymerase II promoter"/>
    <property type="evidence" value="ECO:0007669"/>
    <property type="project" value="TreeGrafter"/>
</dbReference>
<feature type="domain" description="Transcription factor TFIID subunit 8 C-terminal" evidence="9">
    <location>
        <begin position="182"/>
        <end position="229"/>
    </location>
</feature>
<evidence type="ECO:0000313" key="11">
    <source>
        <dbReference type="Proteomes" id="UP001201262"/>
    </source>
</evidence>
<proteinExistence type="inferred from homology"/>
<dbReference type="PANTHER" id="PTHR46469">
    <property type="entry name" value="TRANSCRIPTION INITIATION FACTOR TFIID SUBUNIT 8"/>
    <property type="match status" value="1"/>
</dbReference>
<comment type="similarity">
    <text evidence="2">Belongs to the TAF8 family.</text>
</comment>
<dbReference type="PANTHER" id="PTHR46469:SF1">
    <property type="entry name" value="TRANSCRIPTION INITIATION FACTOR TFIID SUBUNIT 8"/>
    <property type="match status" value="1"/>
</dbReference>
<dbReference type="CDD" id="cd08049">
    <property type="entry name" value="TAF8"/>
    <property type="match status" value="1"/>
</dbReference>
<keyword evidence="6" id="KW-0539">Nucleus</keyword>
<evidence type="ECO:0000256" key="4">
    <source>
        <dbReference type="ARBA" id="ARBA00023015"/>
    </source>
</evidence>